<accession>A0ABU6X4H2</accession>
<keyword evidence="3" id="KW-0268">Exocytosis</keyword>
<evidence type="ECO:0000313" key="6">
    <source>
        <dbReference type="EMBL" id="MED6192434.1"/>
    </source>
</evidence>
<evidence type="ECO:0000256" key="1">
    <source>
        <dbReference type="ARBA" id="ARBA00006756"/>
    </source>
</evidence>
<evidence type="ECO:0000256" key="3">
    <source>
        <dbReference type="RuleBase" id="RU365026"/>
    </source>
</evidence>
<feature type="domain" description="Exocyst complex subunit Exo70 C-terminal" evidence="5">
    <location>
        <begin position="287"/>
        <end position="435"/>
    </location>
</feature>
<evidence type="ECO:0000256" key="2">
    <source>
        <dbReference type="ARBA" id="ARBA00022448"/>
    </source>
</evidence>
<comment type="caution">
    <text evidence="6">The sequence shown here is derived from an EMBL/GenBank/DDBJ whole genome shotgun (WGS) entry which is preliminary data.</text>
</comment>
<dbReference type="SUPFAM" id="SSF74788">
    <property type="entry name" value="Cullin repeat-like"/>
    <property type="match status" value="1"/>
</dbReference>
<dbReference type="InterPro" id="IPR004140">
    <property type="entry name" value="Exo70"/>
</dbReference>
<keyword evidence="7" id="KW-1185">Reference proteome</keyword>
<dbReference type="InterPro" id="IPR016159">
    <property type="entry name" value="Cullin_repeat-like_dom_sf"/>
</dbReference>
<reference evidence="6 7" key="1">
    <citation type="journal article" date="2023" name="Plants (Basel)">
        <title>Bridging the Gap: Combining Genomics and Transcriptomics Approaches to Understand Stylosanthes scabra, an Orphan Legume from the Brazilian Caatinga.</title>
        <authorList>
            <person name="Ferreira-Neto J.R.C."/>
            <person name="da Silva M.D."/>
            <person name="Binneck E."/>
            <person name="de Melo N.F."/>
            <person name="da Silva R.H."/>
            <person name="de Melo A.L.T.M."/>
            <person name="Pandolfi V."/>
            <person name="Bustamante F.O."/>
            <person name="Brasileiro-Vidal A.C."/>
            <person name="Benko-Iseppon A.M."/>
        </authorList>
    </citation>
    <scope>NUCLEOTIDE SEQUENCE [LARGE SCALE GENOMIC DNA]</scope>
    <source>
        <tissue evidence="6">Leaves</tissue>
    </source>
</reference>
<proteinExistence type="inferred from homology"/>
<dbReference type="Gene3D" id="1.20.1280.170">
    <property type="entry name" value="Exocyst complex component Exo70"/>
    <property type="match status" value="1"/>
</dbReference>
<organism evidence="6 7">
    <name type="scientific">Stylosanthes scabra</name>
    <dbReference type="NCBI Taxonomy" id="79078"/>
    <lineage>
        <taxon>Eukaryota</taxon>
        <taxon>Viridiplantae</taxon>
        <taxon>Streptophyta</taxon>
        <taxon>Embryophyta</taxon>
        <taxon>Tracheophyta</taxon>
        <taxon>Spermatophyta</taxon>
        <taxon>Magnoliopsida</taxon>
        <taxon>eudicotyledons</taxon>
        <taxon>Gunneridae</taxon>
        <taxon>Pentapetalae</taxon>
        <taxon>rosids</taxon>
        <taxon>fabids</taxon>
        <taxon>Fabales</taxon>
        <taxon>Fabaceae</taxon>
        <taxon>Papilionoideae</taxon>
        <taxon>50 kb inversion clade</taxon>
        <taxon>dalbergioids sensu lato</taxon>
        <taxon>Dalbergieae</taxon>
        <taxon>Pterocarpus clade</taxon>
        <taxon>Stylosanthes</taxon>
    </lineage>
</organism>
<dbReference type="Pfam" id="PF03081">
    <property type="entry name" value="Exo70_C"/>
    <property type="match status" value="1"/>
</dbReference>
<evidence type="ECO:0000259" key="5">
    <source>
        <dbReference type="Pfam" id="PF03081"/>
    </source>
</evidence>
<dbReference type="Proteomes" id="UP001341840">
    <property type="component" value="Unassembled WGS sequence"/>
</dbReference>
<keyword evidence="4" id="KW-0812">Transmembrane</keyword>
<keyword evidence="2 3" id="KW-0813">Transport</keyword>
<sequence length="445" mass="51507">MPGSSLPDQIKNWVQQRPHKWWLIMSIISGAVGLICFVVSFFNHHLKAWNLMLKLSVSIACIALIFVTVLFAKNLLKGSIPWIRAHLVFSAIIATYIFTFLDKEQEKEADIYGLESYASFAVMFLSLAIHTQLRFLGETVYFFLGVLVVQLMKIKWWLVFPGACFSYPLIIFSSIIDELSEERDRLAIQTPPQLNTDIVPLIVSQPVQHNDLVASFRHALRKLNGFDRVLVRELQHPLKDYITYMIDQVPEALVNDPNFLADRISPQVESQLNVHQKKNKMEKERIKKWIKVSNIALRILFPNERRLCHRVFGSSFDISNKCFMQICSELARILLDFADHFAKNSLEYKKSHYLLLLLQVFRTLQYDLIIPSFELLFPNIPFSDSLWTEAINVKERLCRAIKDYFFTGLEDDGKRGSFRGYGIHQSTVQVMDRLGTPSMKETPLN</sequence>
<feature type="transmembrane region" description="Helical" evidence="4">
    <location>
        <begin position="21"/>
        <end position="42"/>
    </location>
</feature>
<name>A0ABU6X4H2_9FABA</name>
<feature type="transmembrane region" description="Helical" evidence="4">
    <location>
        <begin position="83"/>
        <end position="101"/>
    </location>
</feature>
<comment type="similarity">
    <text evidence="1 3">Belongs to the EXO70 family.</text>
</comment>
<feature type="transmembrane region" description="Helical" evidence="4">
    <location>
        <begin position="48"/>
        <end position="71"/>
    </location>
</feature>
<feature type="transmembrane region" description="Helical" evidence="4">
    <location>
        <begin position="121"/>
        <end position="144"/>
    </location>
</feature>
<keyword evidence="3" id="KW-0653">Protein transport</keyword>
<keyword evidence="4" id="KW-0472">Membrane</keyword>
<evidence type="ECO:0000256" key="4">
    <source>
        <dbReference type="SAM" id="Phobius"/>
    </source>
</evidence>
<protein>
    <recommendedName>
        <fullName evidence="3">Exocyst subunit Exo70 family protein</fullName>
    </recommendedName>
</protein>
<dbReference type="PANTHER" id="PTHR12542">
    <property type="entry name" value="EXOCYST COMPLEX PROTEIN EXO70"/>
    <property type="match status" value="1"/>
</dbReference>
<comment type="function">
    <text evidence="3">Component of the exocyst complex.</text>
</comment>
<dbReference type="PANTHER" id="PTHR12542:SF180">
    <property type="entry name" value="EXOCYST SUBUNIT EXO70 FAMILY PROTEIN"/>
    <property type="match status" value="1"/>
</dbReference>
<evidence type="ECO:0000313" key="7">
    <source>
        <dbReference type="Proteomes" id="UP001341840"/>
    </source>
</evidence>
<feature type="transmembrane region" description="Helical" evidence="4">
    <location>
        <begin position="156"/>
        <end position="176"/>
    </location>
</feature>
<keyword evidence="4" id="KW-1133">Transmembrane helix</keyword>
<dbReference type="EMBL" id="JASCZI010211472">
    <property type="protein sequence ID" value="MED6192434.1"/>
    <property type="molecule type" value="Genomic_DNA"/>
</dbReference>
<dbReference type="InterPro" id="IPR046364">
    <property type="entry name" value="Exo70_C"/>
</dbReference>
<gene>
    <name evidence="6" type="ORF">PIB30_010067</name>
</gene>